<dbReference type="Proteomes" id="UP001304461">
    <property type="component" value="Unassembled WGS sequence"/>
</dbReference>
<dbReference type="HAMAP" id="MF_01074">
    <property type="entry name" value="LarC"/>
    <property type="match status" value="1"/>
</dbReference>
<comment type="caution">
    <text evidence="3">The sequence shown here is derived from an EMBL/GenBank/DDBJ whole genome shotgun (WGS) entry which is preliminary data.</text>
</comment>
<reference evidence="3 4" key="1">
    <citation type="submission" date="2023-12" db="EMBL/GenBank/DDBJ databases">
        <title>Baltic Sea Cyanobacteria.</title>
        <authorList>
            <person name="Delbaje E."/>
            <person name="Fewer D.P."/>
            <person name="Shishido T.K."/>
        </authorList>
    </citation>
    <scope>NUCLEOTIDE SEQUENCE [LARGE SCALE GENOMIC DNA]</scope>
    <source>
        <strain evidence="3 4">UHCC 0139</strain>
    </source>
</reference>
<keyword evidence="1 2" id="KW-0533">Nickel</keyword>
<sequence>MTLALLDCPTGLAGNMLLAALLDLGLPPEVIAAPLAALGLEGRYRLRIEERRSAGLRGLHLAVEALEPQPHHRPWGALRGQLQAAPLEPALQQRVLEVFGLLAEAEAAVHGHAAEAVEFHEVGAIDALVDIVGVCAGLLHLGVEQLVCGVPPAGHGRVVTAHGALPLPAPAVLEIARSRGLPLASSEGFPAGELTTPTGMALAACWADRFGPSPAALPLRVGVGLGSRELDRANLLRLTLARPLGEAGAEGAIEGGSEWGEVREALLQQQAQIDDATAEDLAYLAEALRRDGALEVFSQPVAMKKGRTGTLMTALMPPELGPRLRRVWWRHGTTLGVREQRQDRWILPRQSETLATRLGPVRIKWATLPDGRRRAKAEHADLVELAGRLGRSIEEVRDEVRRALAADGGAP</sequence>
<keyword evidence="4" id="KW-1185">Reference proteome</keyword>
<keyword evidence="2" id="KW-0456">Lyase</keyword>
<gene>
    <name evidence="3" type="ORF">VB738_07650</name>
</gene>
<organism evidence="3 4">
    <name type="scientific">Cyanobium gracile UHCC 0139</name>
    <dbReference type="NCBI Taxonomy" id="3110308"/>
    <lineage>
        <taxon>Bacteria</taxon>
        <taxon>Bacillati</taxon>
        <taxon>Cyanobacteriota</taxon>
        <taxon>Cyanophyceae</taxon>
        <taxon>Synechococcales</taxon>
        <taxon>Prochlorococcaceae</taxon>
        <taxon>Cyanobium</taxon>
    </lineage>
</organism>
<accession>A0ABU5RTR9</accession>
<evidence type="ECO:0000313" key="3">
    <source>
        <dbReference type="EMBL" id="MEA5391136.1"/>
    </source>
</evidence>
<proteinExistence type="inferred from homology"/>
<dbReference type="PANTHER" id="PTHR36566:SF1">
    <property type="entry name" value="PYRIDINIUM-3,5-BISTHIOCARBOXYLIC ACID MONONUCLEOTIDE NICKEL INSERTION PROTEIN"/>
    <property type="match status" value="1"/>
</dbReference>
<evidence type="ECO:0000256" key="2">
    <source>
        <dbReference type="HAMAP-Rule" id="MF_01074"/>
    </source>
</evidence>
<dbReference type="Gene3D" id="3.30.70.1380">
    <property type="entry name" value="Transcriptional regulatory protein pf0864 domain like"/>
    <property type="match status" value="1"/>
</dbReference>
<comment type="similarity">
    <text evidence="2">Belongs to the LarC family.</text>
</comment>
<evidence type="ECO:0000313" key="4">
    <source>
        <dbReference type="Proteomes" id="UP001304461"/>
    </source>
</evidence>
<dbReference type="RefSeq" id="WP_323305171.1">
    <property type="nucleotide sequence ID" value="NZ_JAYGHX010000003.1"/>
</dbReference>
<dbReference type="Pfam" id="PF01969">
    <property type="entry name" value="Ni_insertion"/>
    <property type="match status" value="1"/>
</dbReference>
<dbReference type="InterPro" id="IPR002822">
    <property type="entry name" value="Ni_insertion"/>
</dbReference>
<dbReference type="EMBL" id="JAYGHX010000003">
    <property type="protein sequence ID" value="MEA5391136.1"/>
    <property type="molecule type" value="Genomic_DNA"/>
</dbReference>
<protein>
    <recommendedName>
        <fullName evidence="2">Putative nickel insertion protein</fullName>
    </recommendedName>
</protein>
<dbReference type="PANTHER" id="PTHR36566">
    <property type="entry name" value="NICKEL INSERTION PROTEIN-RELATED"/>
    <property type="match status" value="1"/>
</dbReference>
<evidence type="ECO:0000256" key="1">
    <source>
        <dbReference type="ARBA" id="ARBA00022596"/>
    </source>
</evidence>
<name>A0ABU5RTR9_9CYAN</name>